<keyword evidence="5" id="KW-0325">Glycoprotein</keyword>
<accession>A0A8D2JC95</accession>
<dbReference type="InterPro" id="IPR051360">
    <property type="entry name" value="Neuronal_Pentraxin_Related"/>
</dbReference>
<evidence type="ECO:0000256" key="7">
    <source>
        <dbReference type="SAM" id="Coils"/>
    </source>
</evidence>
<reference evidence="10" key="2">
    <citation type="submission" date="2025-09" db="UniProtKB">
        <authorList>
            <consortium name="Ensembl"/>
        </authorList>
    </citation>
    <scope>IDENTIFICATION</scope>
</reference>
<dbReference type="InterPro" id="IPR013320">
    <property type="entry name" value="ConA-like_dom_sf"/>
</dbReference>
<dbReference type="Ensembl" id="ENSVKKT00000012086.1">
    <property type="protein sequence ID" value="ENSVKKP00000011805.1"/>
    <property type="gene ID" value="ENSVKKG00000008216.1"/>
</dbReference>
<dbReference type="PROSITE" id="PS51828">
    <property type="entry name" value="PTX_2"/>
    <property type="match status" value="1"/>
</dbReference>
<feature type="domain" description="Pentraxin (PTX)" evidence="9">
    <location>
        <begin position="286"/>
        <end position="490"/>
    </location>
</feature>
<dbReference type="GO" id="GO:0046872">
    <property type="term" value="F:metal ion binding"/>
    <property type="evidence" value="ECO:0007669"/>
    <property type="project" value="UniProtKB-KW"/>
</dbReference>
<dbReference type="OMA" id="CSWVRTS"/>
<feature type="coiled-coil region" evidence="7">
    <location>
        <begin position="69"/>
        <end position="156"/>
    </location>
</feature>
<dbReference type="PANTHER" id="PTHR19277:SF122">
    <property type="entry name" value="PENTRAXIN-4"/>
    <property type="match status" value="1"/>
</dbReference>
<name>A0A8D2JC95_VARKO</name>
<evidence type="ECO:0000256" key="3">
    <source>
        <dbReference type="ARBA" id="ARBA00022837"/>
    </source>
</evidence>
<dbReference type="PRINTS" id="PR00895">
    <property type="entry name" value="PENTAXIN"/>
</dbReference>
<dbReference type="SUPFAM" id="SSF49899">
    <property type="entry name" value="Concanavalin A-like lectins/glucanases"/>
    <property type="match status" value="1"/>
</dbReference>
<feature type="region of interest" description="Disordered" evidence="8">
    <location>
        <begin position="226"/>
        <end position="261"/>
    </location>
</feature>
<sequence>PRAKFGSGAQRPLTLCPAKVYDYSSHHVQPAGPRSQPNPACLSAFSQFRRFQEVTLLRFHEIAGNHNVSQDADAQLERLRGRQEALESAANETHAATRQELGRLRAQLKKLRRKTGEQEARLTALQEAWQESTAGAQRQEALLADLARDVASQREAGRAVRAAQQSLQKALEGVQDALKSQGSNRLMALSQDHGEQSAVPTARALPLPELEADAASLLDPQALRQPASVQGRVPEGPLQGLRQPGAGSSRASSGGIPPPPPRATVPCVTRLLMASLFLFPLPVCNVGSMLVFPNASTENFAVIQPGPRTSLLELSVCSWVRTPAGYLGTILSYATEENDNKLVLHGRDVAPRSAVHFVIGDPAFRELPVGRVLDGTWHHLCTIWSSIQGRYWFFVDRRLVSMGSRFRRGYEIPPGGSLILGQEQDVLGGGFEPSEAFVGFLAGFAMWDRALSPGEVSGLAVGSGLPRGPLLTLADVSALHGSVRKVNCTCLELCL</sequence>
<evidence type="ECO:0000256" key="6">
    <source>
        <dbReference type="PROSITE-ProRule" id="PRU01172"/>
    </source>
</evidence>
<dbReference type="AlphaFoldDB" id="A0A8D2JC95"/>
<evidence type="ECO:0000256" key="8">
    <source>
        <dbReference type="SAM" id="MobiDB-lite"/>
    </source>
</evidence>
<keyword evidence="4" id="KW-1015">Disulfide bond</keyword>
<evidence type="ECO:0000313" key="10">
    <source>
        <dbReference type="Ensembl" id="ENSVKKP00000011805.1"/>
    </source>
</evidence>
<dbReference type="Gene3D" id="2.60.120.200">
    <property type="match status" value="1"/>
</dbReference>
<dbReference type="Pfam" id="PF00354">
    <property type="entry name" value="Pentaxin"/>
    <property type="match status" value="1"/>
</dbReference>
<dbReference type="InterPro" id="IPR001759">
    <property type="entry name" value="PTX_dom"/>
</dbReference>
<evidence type="ECO:0000256" key="2">
    <source>
        <dbReference type="ARBA" id="ARBA00022723"/>
    </source>
</evidence>
<evidence type="ECO:0000313" key="11">
    <source>
        <dbReference type="Proteomes" id="UP000694545"/>
    </source>
</evidence>
<dbReference type="Proteomes" id="UP000694545">
    <property type="component" value="Unplaced"/>
</dbReference>
<protein>
    <submittedName>
        <fullName evidence="10">Pentraxin 4</fullName>
    </submittedName>
</protein>
<proteinExistence type="predicted"/>
<keyword evidence="2" id="KW-0479">Metal-binding</keyword>
<evidence type="ECO:0000259" key="9">
    <source>
        <dbReference type="PROSITE" id="PS51828"/>
    </source>
</evidence>
<feature type="compositionally biased region" description="Low complexity" evidence="8">
    <location>
        <begin position="244"/>
        <end position="255"/>
    </location>
</feature>
<comment type="cofactor">
    <cofactor evidence="1">
        <name>Ca(2+)</name>
        <dbReference type="ChEBI" id="CHEBI:29108"/>
    </cofactor>
</comment>
<evidence type="ECO:0000256" key="1">
    <source>
        <dbReference type="ARBA" id="ARBA00001913"/>
    </source>
</evidence>
<organism evidence="10 11">
    <name type="scientific">Varanus komodoensis</name>
    <name type="common">Komodo dragon</name>
    <dbReference type="NCBI Taxonomy" id="61221"/>
    <lineage>
        <taxon>Eukaryota</taxon>
        <taxon>Metazoa</taxon>
        <taxon>Chordata</taxon>
        <taxon>Craniata</taxon>
        <taxon>Vertebrata</taxon>
        <taxon>Euteleostomi</taxon>
        <taxon>Lepidosauria</taxon>
        <taxon>Squamata</taxon>
        <taxon>Bifurcata</taxon>
        <taxon>Unidentata</taxon>
        <taxon>Episquamata</taxon>
        <taxon>Toxicofera</taxon>
        <taxon>Anguimorpha</taxon>
        <taxon>Paleoanguimorpha</taxon>
        <taxon>Varanoidea</taxon>
        <taxon>Varanidae</taxon>
        <taxon>Varanus</taxon>
    </lineage>
</organism>
<evidence type="ECO:0000256" key="4">
    <source>
        <dbReference type="ARBA" id="ARBA00023157"/>
    </source>
</evidence>
<comment type="caution">
    <text evidence="6">Lacks conserved residue(s) required for the propagation of feature annotation.</text>
</comment>
<keyword evidence="3" id="KW-0106">Calcium</keyword>
<keyword evidence="7" id="KW-0175">Coiled coil</keyword>
<keyword evidence="11" id="KW-1185">Reference proteome</keyword>
<reference evidence="10" key="1">
    <citation type="submission" date="2025-08" db="UniProtKB">
        <authorList>
            <consortium name="Ensembl"/>
        </authorList>
    </citation>
    <scope>IDENTIFICATION</scope>
</reference>
<dbReference type="SMART" id="SM00159">
    <property type="entry name" value="PTX"/>
    <property type="match status" value="1"/>
</dbReference>
<dbReference type="PANTHER" id="PTHR19277">
    <property type="entry name" value="PENTRAXIN"/>
    <property type="match status" value="1"/>
</dbReference>
<evidence type="ECO:0000256" key="5">
    <source>
        <dbReference type="ARBA" id="ARBA00023180"/>
    </source>
</evidence>